<dbReference type="EMBL" id="CP060412">
    <property type="protein sequence ID" value="QNK01891.1"/>
    <property type="molecule type" value="Genomic_DNA"/>
</dbReference>
<keyword evidence="2" id="KW-1185">Reference proteome</keyword>
<dbReference type="AlphaFoldDB" id="A0A7G8Q533"/>
<gene>
    <name evidence="1" type="ORF">H8F01_01570</name>
</gene>
<dbReference type="Proteomes" id="UP000515873">
    <property type="component" value="Chromosome"/>
</dbReference>
<organism evidence="1 2">
    <name type="scientific">Dyella telluris</name>
    <dbReference type="NCBI Taxonomy" id="2763498"/>
    <lineage>
        <taxon>Bacteria</taxon>
        <taxon>Pseudomonadati</taxon>
        <taxon>Pseudomonadota</taxon>
        <taxon>Gammaproteobacteria</taxon>
        <taxon>Lysobacterales</taxon>
        <taxon>Rhodanobacteraceae</taxon>
        <taxon>Dyella</taxon>
    </lineage>
</organism>
<dbReference type="KEGG" id="dtl:H8F01_01570"/>
<reference evidence="1 2" key="1">
    <citation type="submission" date="2020-08" db="EMBL/GenBank/DDBJ databases">
        <title>Dyella sp. G9 isolated from forest soil.</title>
        <authorList>
            <person name="Fu J."/>
            <person name="Qiu L."/>
        </authorList>
    </citation>
    <scope>NUCLEOTIDE SEQUENCE [LARGE SCALE GENOMIC DNA]</scope>
    <source>
        <strain evidence="1 2">G9</strain>
    </source>
</reference>
<dbReference type="PROSITE" id="PS51257">
    <property type="entry name" value="PROKAR_LIPOPROTEIN"/>
    <property type="match status" value="1"/>
</dbReference>
<sequence>MRRLMLIGLGLAVMFSASLSLTGCVVVAPRPHYAARVWVPAYYAPTGVYVSGHWHS</sequence>
<name>A0A7G8Q533_9GAMM</name>
<accession>A0A7G8Q533</accession>
<evidence type="ECO:0000313" key="2">
    <source>
        <dbReference type="Proteomes" id="UP000515873"/>
    </source>
</evidence>
<evidence type="ECO:0000313" key="1">
    <source>
        <dbReference type="EMBL" id="QNK01891.1"/>
    </source>
</evidence>
<protein>
    <submittedName>
        <fullName evidence="1">Uncharacterized protein</fullName>
    </submittedName>
</protein>
<dbReference type="RefSeq" id="WP_187057349.1">
    <property type="nucleotide sequence ID" value="NZ_CP060412.1"/>
</dbReference>
<proteinExistence type="predicted"/>